<comment type="caution">
    <text evidence="2">The sequence shown here is derived from an EMBL/GenBank/DDBJ whole genome shotgun (WGS) entry which is preliminary data.</text>
</comment>
<dbReference type="Pfam" id="PF11845">
    <property type="entry name" value="Tll0287-like"/>
    <property type="match status" value="1"/>
</dbReference>
<reference evidence="2" key="1">
    <citation type="journal article" date="2014" name="Int. J. Syst. Evol. Microbiol.">
        <title>Complete genome sequence of Corynebacterium casei LMG S-19264T (=DSM 44701T), isolated from a smear-ripened cheese.</title>
        <authorList>
            <consortium name="US DOE Joint Genome Institute (JGI-PGF)"/>
            <person name="Walter F."/>
            <person name="Albersmeier A."/>
            <person name="Kalinowski J."/>
            <person name="Ruckert C."/>
        </authorList>
    </citation>
    <scope>NUCLEOTIDE SEQUENCE</scope>
    <source>
        <strain evidence="2">KCTC 12988</strain>
    </source>
</reference>
<feature type="domain" description="Tll0287-like" evidence="1">
    <location>
        <begin position="41"/>
        <end position="207"/>
    </location>
</feature>
<dbReference type="PROSITE" id="PS51257">
    <property type="entry name" value="PROKAR_LIPOPROTEIN"/>
    <property type="match status" value="1"/>
</dbReference>
<sequence>MKKNRKWVAPAFVSGVTTLAFGLASCESGKDEASTSGGYDAEQVAEALYIVLKSDRKVYASKIVNRLVNDDKVIKAHEEWQEEKALLLPAQFFREGAEEVDGVEDKPFEFSYSLQSSWPLNMENAKKKTPAVEQGLKEVSDPNSEFYGKKWTSTETIAGKEYFVGIYPDKAVAPACWECHNNHENRQPDYPEFKKNDVMGGIVIRIPTS</sequence>
<dbReference type="Proteomes" id="UP000644507">
    <property type="component" value="Unassembled WGS sequence"/>
</dbReference>
<evidence type="ECO:0000313" key="2">
    <source>
        <dbReference type="EMBL" id="GHC49711.1"/>
    </source>
</evidence>
<evidence type="ECO:0000259" key="1">
    <source>
        <dbReference type="Pfam" id="PF11845"/>
    </source>
</evidence>
<organism evidence="2 3">
    <name type="scientific">Roseibacillus persicicus</name>
    <dbReference type="NCBI Taxonomy" id="454148"/>
    <lineage>
        <taxon>Bacteria</taxon>
        <taxon>Pseudomonadati</taxon>
        <taxon>Verrucomicrobiota</taxon>
        <taxon>Verrucomicrobiia</taxon>
        <taxon>Verrucomicrobiales</taxon>
        <taxon>Verrucomicrobiaceae</taxon>
        <taxon>Roseibacillus</taxon>
    </lineage>
</organism>
<proteinExistence type="predicted"/>
<evidence type="ECO:0000313" key="3">
    <source>
        <dbReference type="Proteomes" id="UP000644507"/>
    </source>
</evidence>
<dbReference type="EMBL" id="BMXI01000005">
    <property type="protein sequence ID" value="GHC49711.1"/>
    <property type="molecule type" value="Genomic_DNA"/>
</dbReference>
<dbReference type="RefSeq" id="WP_189569019.1">
    <property type="nucleotide sequence ID" value="NZ_BMXI01000005.1"/>
</dbReference>
<dbReference type="InterPro" id="IPR021796">
    <property type="entry name" value="Tll0287-like_dom"/>
</dbReference>
<reference evidence="2" key="2">
    <citation type="submission" date="2020-09" db="EMBL/GenBank/DDBJ databases">
        <authorList>
            <person name="Sun Q."/>
            <person name="Kim S."/>
        </authorList>
    </citation>
    <scope>NUCLEOTIDE SEQUENCE</scope>
    <source>
        <strain evidence="2">KCTC 12988</strain>
    </source>
</reference>
<dbReference type="AlphaFoldDB" id="A0A918TIW4"/>
<name>A0A918TIW4_9BACT</name>
<protein>
    <recommendedName>
        <fullName evidence="1">Tll0287-like domain-containing protein</fullName>
    </recommendedName>
</protein>
<accession>A0A918TIW4</accession>
<gene>
    <name evidence="2" type="ORF">GCM10007100_14530</name>
</gene>
<keyword evidence="3" id="KW-1185">Reference proteome</keyword>